<dbReference type="InterPro" id="IPR003533">
    <property type="entry name" value="Doublecortin_dom"/>
</dbReference>
<feature type="region of interest" description="Disordered" evidence="11">
    <location>
        <begin position="444"/>
        <end position="519"/>
    </location>
</feature>
<dbReference type="InterPro" id="IPR008271">
    <property type="entry name" value="Ser/Thr_kinase_AS"/>
</dbReference>
<dbReference type="SMART" id="SM00220">
    <property type="entry name" value="S_TKc"/>
    <property type="match status" value="1"/>
</dbReference>
<dbReference type="AlphaFoldDB" id="A0A2G8JHG1"/>
<comment type="similarity">
    <text evidence="1">Belongs to the protein kinase superfamily. CAMK Ser/Thr protein kinase family. CaMK subfamily.</text>
</comment>
<dbReference type="InterPro" id="IPR036572">
    <property type="entry name" value="Doublecortin_dom_sf"/>
</dbReference>
<dbReference type="SMART" id="SM00537">
    <property type="entry name" value="DCX"/>
    <property type="match status" value="1"/>
</dbReference>
<evidence type="ECO:0000256" key="2">
    <source>
        <dbReference type="ARBA" id="ARBA00012513"/>
    </source>
</evidence>
<dbReference type="Gene3D" id="1.10.510.10">
    <property type="entry name" value="Transferase(Phosphotransferase) domain 1"/>
    <property type="match status" value="1"/>
</dbReference>
<dbReference type="PROSITE" id="PS00107">
    <property type="entry name" value="PROTEIN_KINASE_ATP"/>
    <property type="match status" value="1"/>
</dbReference>
<evidence type="ECO:0000259" key="12">
    <source>
        <dbReference type="PROSITE" id="PS50011"/>
    </source>
</evidence>
<dbReference type="InterPro" id="IPR011009">
    <property type="entry name" value="Kinase-like_dom_sf"/>
</dbReference>
<feature type="domain" description="Doublecortin" evidence="13">
    <location>
        <begin position="38"/>
        <end position="111"/>
    </location>
</feature>
<protein>
    <recommendedName>
        <fullName evidence="2">non-specific serine/threonine protein kinase</fullName>
        <ecNumber evidence="2">2.7.11.1</ecNumber>
    </recommendedName>
</protein>
<evidence type="ECO:0000256" key="5">
    <source>
        <dbReference type="ARBA" id="ARBA00022741"/>
    </source>
</evidence>
<dbReference type="FunFam" id="1.10.510.10:FF:000066">
    <property type="entry name" value="Serine/threonine-protein kinase DCLK1 isoform 2"/>
    <property type="match status" value="1"/>
</dbReference>
<feature type="compositionally biased region" description="Basic and acidic residues" evidence="11">
    <location>
        <begin position="507"/>
        <end position="519"/>
    </location>
</feature>
<feature type="region of interest" description="Disordered" evidence="11">
    <location>
        <begin position="158"/>
        <end position="200"/>
    </location>
</feature>
<organism evidence="14 15">
    <name type="scientific">Stichopus japonicus</name>
    <name type="common">Sea cucumber</name>
    <dbReference type="NCBI Taxonomy" id="307972"/>
    <lineage>
        <taxon>Eukaryota</taxon>
        <taxon>Metazoa</taxon>
        <taxon>Echinodermata</taxon>
        <taxon>Eleutherozoa</taxon>
        <taxon>Echinozoa</taxon>
        <taxon>Holothuroidea</taxon>
        <taxon>Aspidochirotacea</taxon>
        <taxon>Aspidochirotida</taxon>
        <taxon>Stichopodidae</taxon>
        <taxon>Apostichopus</taxon>
    </lineage>
</organism>
<evidence type="ECO:0000256" key="3">
    <source>
        <dbReference type="ARBA" id="ARBA00022527"/>
    </source>
</evidence>
<dbReference type="SUPFAM" id="SSF56112">
    <property type="entry name" value="Protein kinase-like (PK-like)"/>
    <property type="match status" value="1"/>
</dbReference>
<keyword evidence="6 14" id="KW-0418">Kinase</keyword>
<accession>A0A2G8JHG1</accession>
<evidence type="ECO:0000256" key="6">
    <source>
        <dbReference type="ARBA" id="ARBA00022777"/>
    </source>
</evidence>
<evidence type="ECO:0000313" key="14">
    <source>
        <dbReference type="EMBL" id="PIK35182.1"/>
    </source>
</evidence>
<evidence type="ECO:0000259" key="13">
    <source>
        <dbReference type="PROSITE" id="PS50309"/>
    </source>
</evidence>
<feature type="compositionally biased region" description="Basic and acidic residues" evidence="11">
    <location>
        <begin position="417"/>
        <end position="430"/>
    </location>
</feature>
<dbReference type="EMBL" id="MRZV01001965">
    <property type="protein sequence ID" value="PIK35182.1"/>
    <property type="molecule type" value="Genomic_DNA"/>
</dbReference>
<evidence type="ECO:0000256" key="8">
    <source>
        <dbReference type="ARBA" id="ARBA00047899"/>
    </source>
</evidence>
<dbReference type="PROSITE" id="PS00108">
    <property type="entry name" value="PROTEIN_KINASE_ST"/>
    <property type="match status" value="1"/>
</dbReference>
<evidence type="ECO:0000313" key="15">
    <source>
        <dbReference type="Proteomes" id="UP000230750"/>
    </source>
</evidence>
<keyword evidence="15" id="KW-1185">Reference proteome</keyword>
<dbReference type="InterPro" id="IPR000719">
    <property type="entry name" value="Prot_kinase_dom"/>
</dbReference>
<keyword evidence="3" id="KW-0723">Serine/threonine-protein kinase</keyword>
<evidence type="ECO:0000256" key="9">
    <source>
        <dbReference type="ARBA" id="ARBA00048679"/>
    </source>
</evidence>
<feature type="compositionally biased region" description="Basic residues" evidence="11">
    <location>
        <begin position="300"/>
        <end position="317"/>
    </location>
</feature>
<keyword evidence="4" id="KW-0808">Transferase</keyword>
<sequence>MYPAQRRYMYNRTEVENIPADSRSLPPKYLSSLNNKPKLIKIVKAGKKPYQSVSLLLNRKSILSLEHLMQDISEAFGLPNHRNYKICKLYSAKGDEISGVGDFFRDQDSVVIGATARNPVTGDELVQILEEVLPNSSLSRKLRNKQLKEHVLKADSGIENDDDVSSQDIPSLFPPRGRKGNRKRDDKVSKPRGVKLAGGDQREIGLKLDIDDGKAEAKRVDVNNLTGVRDSSPGKVGDNRVSVKEGKKGKGIEGREEVEKKVDSRSPRITEEVSDSAVNINIKKNPIVQDETEKIENKKDRTRKKVSPRDGKRKKQDKRPLDRVPNSEEAPSGESKKAEKPKEKREVRETERKQKKSDKQKRRKSSDKEDEESSIPEELDFRHQDSKVDGASSESKVDISSESKVEFSPESNVDVSSEFRVDLPSDSKVDFSYDDKGFVFDAKFGEEEEEKEDKPGDELVNDVVREDGKEKELLETTENETSKSDEFIEVAKEDDEVGTDGNNADSLDDRLKENSSPNRDFEFSGKSGQFVIRPRQICSDREVLERYRLGEKVGDGNFADVHAGVLRSTGEEFAIKKVDKSKLKGKESMIENEIAILKEIDHPNIVKLYEEFETDDYIYLIMDYIRGGDLFDAIIDSVKFTEADASVMVRDLARALDYLHKMNVVHRDMKPENLLVNLTDDSKMQLKLADFGLAMEVVKPVYTVCGTPTYVAPEILAETGYGLPVDMWALGVITYILLCGFPPFRSPDRSQDELFDLIQAGKYEYIAPYWNSISKSAKDLIDNLLVVDQKKRFTAVEVLHTPLGERRGTQ</sequence>
<feature type="compositionally biased region" description="Basic and acidic residues" evidence="11">
    <location>
        <begin position="452"/>
        <end position="491"/>
    </location>
</feature>
<feature type="region of interest" description="Disordered" evidence="11">
    <location>
        <begin position="224"/>
        <end position="430"/>
    </location>
</feature>
<feature type="compositionally biased region" description="Basic and acidic residues" evidence="11">
    <location>
        <begin position="334"/>
        <end position="352"/>
    </location>
</feature>
<dbReference type="Proteomes" id="UP000230750">
    <property type="component" value="Unassembled WGS sequence"/>
</dbReference>
<evidence type="ECO:0000256" key="11">
    <source>
        <dbReference type="SAM" id="MobiDB-lite"/>
    </source>
</evidence>
<feature type="compositionally biased region" description="Basic and acidic residues" evidence="11">
    <location>
        <begin position="379"/>
        <end position="388"/>
    </location>
</feature>
<dbReference type="GO" id="GO:0035556">
    <property type="term" value="P:intracellular signal transduction"/>
    <property type="evidence" value="ECO:0007669"/>
    <property type="project" value="InterPro"/>
</dbReference>
<name>A0A2G8JHG1_STIJA</name>
<feature type="compositionally biased region" description="Acidic residues" evidence="11">
    <location>
        <begin position="368"/>
        <end position="378"/>
    </location>
</feature>
<evidence type="ECO:0000256" key="1">
    <source>
        <dbReference type="ARBA" id="ARBA00005354"/>
    </source>
</evidence>
<dbReference type="Pfam" id="PF00069">
    <property type="entry name" value="Pkinase"/>
    <property type="match status" value="1"/>
</dbReference>
<dbReference type="Gene3D" id="3.10.20.230">
    <property type="entry name" value="Doublecortin domain"/>
    <property type="match status" value="1"/>
</dbReference>
<reference evidence="14 15" key="1">
    <citation type="journal article" date="2017" name="PLoS Biol.">
        <title>The sea cucumber genome provides insights into morphological evolution and visceral regeneration.</title>
        <authorList>
            <person name="Zhang X."/>
            <person name="Sun L."/>
            <person name="Yuan J."/>
            <person name="Sun Y."/>
            <person name="Gao Y."/>
            <person name="Zhang L."/>
            <person name="Li S."/>
            <person name="Dai H."/>
            <person name="Hamel J.F."/>
            <person name="Liu C."/>
            <person name="Yu Y."/>
            <person name="Liu S."/>
            <person name="Lin W."/>
            <person name="Guo K."/>
            <person name="Jin S."/>
            <person name="Xu P."/>
            <person name="Storey K.B."/>
            <person name="Huan P."/>
            <person name="Zhang T."/>
            <person name="Zhou Y."/>
            <person name="Zhang J."/>
            <person name="Lin C."/>
            <person name="Li X."/>
            <person name="Xing L."/>
            <person name="Huo D."/>
            <person name="Sun M."/>
            <person name="Wang L."/>
            <person name="Mercier A."/>
            <person name="Li F."/>
            <person name="Yang H."/>
            <person name="Xiang J."/>
        </authorList>
    </citation>
    <scope>NUCLEOTIDE SEQUENCE [LARGE SCALE GENOMIC DNA]</scope>
    <source>
        <strain evidence="14">Shaxun</strain>
        <tissue evidence="14">Muscle</tissue>
    </source>
</reference>
<comment type="catalytic activity">
    <reaction evidence="9">
        <text>L-seryl-[protein] + ATP = O-phospho-L-seryl-[protein] + ADP + H(+)</text>
        <dbReference type="Rhea" id="RHEA:17989"/>
        <dbReference type="Rhea" id="RHEA-COMP:9863"/>
        <dbReference type="Rhea" id="RHEA-COMP:11604"/>
        <dbReference type="ChEBI" id="CHEBI:15378"/>
        <dbReference type="ChEBI" id="CHEBI:29999"/>
        <dbReference type="ChEBI" id="CHEBI:30616"/>
        <dbReference type="ChEBI" id="CHEBI:83421"/>
        <dbReference type="ChEBI" id="CHEBI:456216"/>
        <dbReference type="EC" id="2.7.11.1"/>
    </reaction>
</comment>
<evidence type="ECO:0000256" key="4">
    <source>
        <dbReference type="ARBA" id="ARBA00022679"/>
    </source>
</evidence>
<dbReference type="FunFam" id="3.30.200.20:FF:000315">
    <property type="entry name" value="Calcium-dependent protein kinase 3"/>
    <property type="match status" value="1"/>
</dbReference>
<dbReference type="GO" id="GO:0005524">
    <property type="term" value="F:ATP binding"/>
    <property type="evidence" value="ECO:0007669"/>
    <property type="project" value="UniProtKB-UniRule"/>
</dbReference>
<feature type="binding site" evidence="10">
    <location>
        <position position="577"/>
    </location>
    <ligand>
        <name>ATP</name>
        <dbReference type="ChEBI" id="CHEBI:30616"/>
    </ligand>
</feature>
<dbReference type="OrthoDB" id="1738954at2759"/>
<dbReference type="PROSITE" id="PS50011">
    <property type="entry name" value="PROTEIN_KINASE_DOM"/>
    <property type="match status" value="1"/>
</dbReference>
<dbReference type="InterPro" id="IPR017441">
    <property type="entry name" value="Protein_kinase_ATP_BS"/>
</dbReference>
<feature type="compositionally biased region" description="Basic residues" evidence="11">
    <location>
        <begin position="353"/>
        <end position="365"/>
    </location>
</feature>
<comment type="caution">
    <text evidence="14">The sequence shown here is derived from an EMBL/GenBank/DDBJ whole genome shotgun (WGS) entry which is preliminary data.</text>
</comment>
<feature type="compositionally biased region" description="Basic and acidic residues" evidence="11">
    <location>
        <begin position="237"/>
        <end position="271"/>
    </location>
</feature>
<keyword evidence="5 10" id="KW-0547">Nucleotide-binding</keyword>
<evidence type="ECO:0000256" key="7">
    <source>
        <dbReference type="ARBA" id="ARBA00022840"/>
    </source>
</evidence>
<dbReference type="SUPFAM" id="SSF89837">
    <property type="entry name" value="Doublecortin (DC)"/>
    <property type="match status" value="1"/>
</dbReference>
<gene>
    <name evidence="14" type="ORF">BSL78_27997</name>
</gene>
<evidence type="ECO:0000256" key="10">
    <source>
        <dbReference type="PROSITE-ProRule" id="PRU10141"/>
    </source>
</evidence>
<comment type="catalytic activity">
    <reaction evidence="8">
        <text>L-threonyl-[protein] + ATP = O-phospho-L-threonyl-[protein] + ADP + H(+)</text>
        <dbReference type="Rhea" id="RHEA:46608"/>
        <dbReference type="Rhea" id="RHEA-COMP:11060"/>
        <dbReference type="Rhea" id="RHEA-COMP:11605"/>
        <dbReference type="ChEBI" id="CHEBI:15378"/>
        <dbReference type="ChEBI" id="CHEBI:30013"/>
        <dbReference type="ChEBI" id="CHEBI:30616"/>
        <dbReference type="ChEBI" id="CHEBI:61977"/>
        <dbReference type="ChEBI" id="CHEBI:456216"/>
        <dbReference type="EC" id="2.7.11.1"/>
    </reaction>
</comment>
<feature type="domain" description="Protein kinase" evidence="12">
    <location>
        <begin position="547"/>
        <end position="803"/>
    </location>
</feature>
<keyword evidence="7 10" id="KW-0067">ATP-binding</keyword>
<dbReference type="EC" id="2.7.11.1" evidence="2"/>
<dbReference type="STRING" id="307972.A0A2G8JHG1"/>
<dbReference type="PROSITE" id="PS50309">
    <property type="entry name" value="DC"/>
    <property type="match status" value="1"/>
</dbReference>
<dbReference type="PANTHER" id="PTHR24347">
    <property type="entry name" value="SERINE/THREONINE-PROTEIN KINASE"/>
    <property type="match status" value="1"/>
</dbReference>
<dbReference type="GO" id="GO:0004674">
    <property type="term" value="F:protein serine/threonine kinase activity"/>
    <property type="evidence" value="ECO:0007669"/>
    <property type="project" value="UniProtKB-KW"/>
</dbReference>
<proteinExistence type="inferred from homology"/>
<feature type="compositionally biased region" description="Basic and acidic residues" evidence="11">
    <location>
        <begin position="395"/>
        <end position="407"/>
    </location>
</feature>